<protein>
    <submittedName>
        <fullName evidence="2">Uncharacterized protein</fullName>
    </submittedName>
</protein>
<name>A0A803QEE9_CANSA</name>
<dbReference type="Pfam" id="PF03004">
    <property type="entry name" value="Transposase_24"/>
    <property type="match status" value="1"/>
</dbReference>
<feature type="compositionally biased region" description="Low complexity" evidence="1">
    <location>
        <begin position="203"/>
        <end position="212"/>
    </location>
</feature>
<feature type="region of interest" description="Disordered" evidence="1">
    <location>
        <begin position="197"/>
        <end position="216"/>
    </location>
</feature>
<organism evidence="2 3">
    <name type="scientific">Cannabis sativa</name>
    <name type="common">Hemp</name>
    <name type="synonym">Marijuana</name>
    <dbReference type="NCBI Taxonomy" id="3483"/>
    <lineage>
        <taxon>Eukaryota</taxon>
        <taxon>Viridiplantae</taxon>
        <taxon>Streptophyta</taxon>
        <taxon>Embryophyta</taxon>
        <taxon>Tracheophyta</taxon>
        <taxon>Spermatophyta</taxon>
        <taxon>Magnoliopsida</taxon>
        <taxon>eudicotyledons</taxon>
        <taxon>Gunneridae</taxon>
        <taxon>Pentapetalae</taxon>
        <taxon>rosids</taxon>
        <taxon>fabids</taxon>
        <taxon>Rosales</taxon>
        <taxon>Cannabaceae</taxon>
        <taxon>Cannabis</taxon>
    </lineage>
</organism>
<dbReference type="PANTHER" id="PTHR33499:SF11">
    <property type="entry name" value="NO APICAL MERISTEM-ASSOCIATED C-TERMINAL DOMAIN-CONTAINING PROTEIN"/>
    <property type="match status" value="1"/>
</dbReference>
<dbReference type="EMBL" id="UZAU01000718">
    <property type="status" value="NOT_ANNOTATED_CDS"/>
    <property type="molecule type" value="Genomic_DNA"/>
</dbReference>
<evidence type="ECO:0000256" key="1">
    <source>
        <dbReference type="SAM" id="MobiDB-lite"/>
    </source>
</evidence>
<feature type="region of interest" description="Disordered" evidence="1">
    <location>
        <begin position="222"/>
        <end position="256"/>
    </location>
</feature>
<sequence>MSVDVTSYHGGDGGGDDPLGLESKAFPRLVGREIALHVPGHFDSWANVPEQYKHLILTKLQHYYEIDNNAKLTAVSLAEMAEKYKTRKNIRLTHFKKYYKTPEDFENAVKNHPDELNEEQWRLICQLFTSPKFIARSKRNTLNRQKMKYPSTQGSITMAEILYKNQNKSYVENRKVCHTKKDMDTFVNEYAKNEREHVKNNYDSRSSTSDSTQVSKIDILRETLGERRDHERGVGRKLKGQSSSQHTQPTITDQPDLKQTIAQLQRQIQVMSQVLLPKERTQMDVEMTDAAPTQPMRPQPSCSHMSGDRFGPSFQPMDFQHPQPQQTPLSFQQLPQQSHVPSFAPLTHEQMVQYQMFQSFIQMMSQWPNNLQVMMQMMMQWPQTSQVSQSWMPQMMPTQQMPQTPQNFQMMPTPQGQQYVQQKSQMMPTLHGQQTSQMMPTSHDQQKSQMMTSSQMPLYFQQMPNLLQACHNTKRFSAARKSMVKIVLASLVYYVWKARNEVLWNQQQWLINTTVKKTQQMSKIRIKGLLPKKAKDEDKAWILMT</sequence>
<reference evidence="2" key="2">
    <citation type="submission" date="2021-03" db="UniProtKB">
        <authorList>
            <consortium name="EnsemblPlants"/>
        </authorList>
    </citation>
    <scope>IDENTIFICATION</scope>
</reference>
<evidence type="ECO:0000313" key="2">
    <source>
        <dbReference type="EnsemblPlants" id="cds.evm.model.09.143"/>
    </source>
</evidence>
<dbReference type="Gramene" id="evm.model.09.143">
    <property type="protein sequence ID" value="cds.evm.model.09.143"/>
    <property type="gene ID" value="evm.TU.09.143"/>
</dbReference>
<feature type="compositionally biased region" description="Basic and acidic residues" evidence="1">
    <location>
        <begin position="222"/>
        <end position="234"/>
    </location>
</feature>
<dbReference type="PANTHER" id="PTHR33499">
    <property type="entry name" value="OS12G0282400 PROTEIN-RELATED"/>
    <property type="match status" value="1"/>
</dbReference>
<keyword evidence="3" id="KW-1185">Reference proteome</keyword>
<dbReference type="AlphaFoldDB" id="A0A803QEE9"/>
<dbReference type="InterPro" id="IPR004252">
    <property type="entry name" value="Probable_transposase_24"/>
</dbReference>
<evidence type="ECO:0000313" key="3">
    <source>
        <dbReference type="Proteomes" id="UP000596661"/>
    </source>
</evidence>
<feature type="compositionally biased region" description="Polar residues" evidence="1">
    <location>
        <begin position="240"/>
        <end position="253"/>
    </location>
</feature>
<reference evidence="2" key="1">
    <citation type="submission" date="2018-11" db="EMBL/GenBank/DDBJ databases">
        <authorList>
            <person name="Grassa J C."/>
        </authorList>
    </citation>
    <scope>NUCLEOTIDE SEQUENCE [LARGE SCALE GENOMIC DNA]</scope>
</reference>
<dbReference type="Proteomes" id="UP000596661">
    <property type="component" value="Chromosome 9"/>
</dbReference>
<proteinExistence type="predicted"/>
<dbReference type="EnsemblPlants" id="evm.model.09.143">
    <property type="protein sequence ID" value="cds.evm.model.09.143"/>
    <property type="gene ID" value="evm.TU.09.143"/>
</dbReference>
<accession>A0A803QEE9</accession>